<sequence length="95" mass="10415">MYIVELSPPLLHLSTSFPLVSVQFFEPNYSSVNIEIPLNQISSGVGGGLVGLTQTNELVLFKHRTREKEKSPNLKVDWAGASGKESLLIEFPSSV</sequence>
<gene>
    <name evidence="1" type="ORF">GWI33_004330</name>
</gene>
<dbReference type="AlphaFoldDB" id="A0A834ISW4"/>
<name>A0A834ISW4_RHYFE</name>
<accession>A0A834ISW4</accession>
<dbReference type="Proteomes" id="UP000625711">
    <property type="component" value="Unassembled WGS sequence"/>
</dbReference>
<comment type="caution">
    <text evidence="1">The sequence shown here is derived from an EMBL/GenBank/DDBJ whole genome shotgun (WGS) entry which is preliminary data.</text>
</comment>
<evidence type="ECO:0000313" key="1">
    <source>
        <dbReference type="EMBL" id="KAF7286704.1"/>
    </source>
</evidence>
<dbReference type="EMBL" id="JAACXV010000022">
    <property type="protein sequence ID" value="KAF7286704.1"/>
    <property type="molecule type" value="Genomic_DNA"/>
</dbReference>
<organism evidence="1 2">
    <name type="scientific">Rhynchophorus ferrugineus</name>
    <name type="common">Red palm weevil</name>
    <name type="synonym">Curculio ferrugineus</name>
    <dbReference type="NCBI Taxonomy" id="354439"/>
    <lineage>
        <taxon>Eukaryota</taxon>
        <taxon>Metazoa</taxon>
        <taxon>Ecdysozoa</taxon>
        <taxon>Arthropoda</taxon>
        <taxon>Hexapoda</taxon>
        <taxon>Insecta</taxon>
        <taxon>Pterygota</taxon>
        <taxon>Neoptera</taxon>
        <taxon>Endopterygota</taxon>
        <taxon>Coleoptera</taxon>
        <taxon>Polyphaga</taxon>
        <taxon>Cucujiformia</taxon>
        <taxon>Curculionidae</taxon>
        <taxon>Dryophthorinae</taxon>
        <taxon>Rhynchophorus</taxon>
    </lineage>
</organism>
<keyword evidence="2" id="KW-1185">Reference proteome</keyword>
<evidence type="ECO:0000313" key="2">
    <source>
        <dbReference type="Proteomes" id="UP000625711"/>
    </source>
</evidence>
<reference evidence="1" key="1">
    <citation type="submission" date="2020-08" db="EMBL/GenBank/DDBJ databases">
        <title>Genome sequencing and assembly of the red palm weevil Rhynchophorus ferrugineus.</title>
        <authorList>
            <person name="Dias G.B."/>
            <person name="Bergman C.M."/>
            <person name="Manee M."/>
        </authorList>
    </citation>
    <scope>NUCLEOTIDE SEQUENCE</scope>
    <source>
        <strain evidence="1">AA-2017</strain>
        <tissue evidence="1">Whole larva</tissue>
    </source>
</reference>
<proteinExistence type="predicted"/>
<protein>
    <submittedName>
        <fullName evidence="1">Uncharacterized protein</fullName>
    </submittedName>
</protein>